<name>A0A6A6DTV3_9PEZI</name>
<protein>
    <submittedName>
        <fullName evidence="4">Uncharacterized protein</fullName>
    </submittedName>
</protein>
<dbReference type="Proteomes" id="UP000800200">
    <property type="component" value="Unassembled WGS sequence"/>
</dbReference>
<dbReference type="InterPro" id="IPR051609">
    <property type="entry name" value="NmrA/Isoflavone_reductase-like"/>
</dbReference>
<proteinExistence type="predicted"/>
<dbReference type="OrthoDB" id="9984533at2759"/>
<gene>
    <name evidence="4" type="ORF">K469DRAFT_739940</name>
</gene>
<sequence>MRWALVLLYLLAVGDQALSCAIIYALIPPSSVNISAPHTVSALTNSFQLLYLHQRASPSLIGHKTTNFSSNLIINTASGGDYDFQVRLINAAVATRVRRFIPHEFEHDSLNERVQERSVSSAERANEDHDTNFERVGIGVGCILDTRLTSGDLDFDMQWQSATIHDTGNTRFPASSFERVGRNQFLYAAGVLTSAYERSTGSEWSATARIARGFPDVGMFLMERSILYDEGVESSRRLPASQTVEGIASTTYHGFKHRGKGHCGCG</sequence>
<evidence type="ECO:0000313" key="4">
    <source>
        <dbReference type="EMBL" id="KAF2183091.1"/>
    </source>
</evidence>
<feature type="chain" id="PRO_5025483782" evidence="3">
    <location>
        <begin position="20"/>
        <end position="266"/>
    </location>
</feature>
<dbReference type="EMBL" id="ML994644">
    <property type="protein sequence ID" value="KAF2183091.1"/>
    <property type="molecule type" value="Genomic_DNA"/>
</dbReference>
<accession>A0A6A6DTV3</accession>
<keyword evidence="1" id="KW-0521">NADP</keyword>
<evidence type="ECO:0000256" key="1">
    <source>
        <dbReference type="ARBA" id="ARBA00022857"/>
    </source>
</evidence>
<keyword evidence="3" id="KW-0732">Signal</keyword>
<dbReference type="PANTHER" id="PTHR47706:SF10">
    <property type="entry name" value="NMRA-LIKE DOMAIN-CONTAINING PROTEIN"/>
    <property type="match status" value="1"/>
</dbReference>
<evidence type="ECO:0000256" key="3">
    <source>
        <dbReference type="SAM" id="SignalP"/>
    </source>
</evidence>
<evidence type="ECO:0000256" key="2">
    <source>
        <dbReference type="ARBA" id="ARBA00023002"/>
    </source>
</evidence>
<feature type="signal peptide" evidence="3">
    <location>
        <begin position="1"/>
        <end position="19"/>
    </location>
</feature>
<organism evidence="4 5">
    <name type="scientific">Zopfia rhizophila CBS 207.26</name>
    <dbReference type="NCBI Taxonomy" id="1314779"/>
    <lineage>
        <taxon>Eukaryota</taxon>
        <taxon>Fungi</taxon>
        <taxon>Dikarya</taxon>
        <taxon>Ascomycota</taxon>
        <taxon>Pezizomycotina</taxon>
        <taxon>Dothideomycetes</taxon>
        <taxon>Dothideomycetes incertae sedis</taxon>
        <taxon>Zopfiaceae</taxon>
        <taxon>Zopfia</taxon>
    </lineage>
</organism>
<dbReference type="PANTHER" id="PTHR47706">
    <property type="entry name" value="NMRA-LIKE FAMILY PROTEIN"/>
    <property type="match status" value="1"/>
</dbReference>
<dbReference type="AlphaFoldDB" id="A0A6A6DTV3"/>
<reference evidence="4" key="1">
    <citation type="journal article" date="2020" name="Stud. Mycol.">
        <title>101 Dothideomycetes genomes: a test case for predicting lifestyles and emergence of pathogens.</title>
        <authorList>
            <person name="Haridas S."/>
            <person name="Albert R."/>
            <person name="Binder M."/>
            <person name="Bloem J."/>
            <person name="Labutti K."/>
            <person name="Salamov A."/>
            <person name="Andreopoulos B."/>
            <person name="Baker S."/>
            <person name="Barry K."/>
            <person name="Bills G."/>
            <person name="Bluhm B."/>
            <person name="Cannon C."/>
            <person name="Castanera R."/>
            <person name="Culley D."/>
            <person name="Daum C."/>
            <person name="Ezra D."/>
            <person name="Gonzalez J."/>
            <person name="Henrissat B."/>
            <person name="Kuo A."/>
            <person name="Liang C."/>
            <person name="Lipzen A."/>
            <person name="Lutzoni F."/>
            <person name="Magnuson J."/>
            <person name="Mondo S."/>
            <person name="Nolan M."/>
            <person name="Ohm R."/>
            <person name="Pangilinan J."/>
            <person name="Park H.-J."/>
            <person name="Ramirez L."/>
            <person name="Alfaro M."/>
            <person name="Sun H."/>
            <person name="Tritt A."/>
            <person name="Yoshinaga Y."/>
            <person name="Zwiers L.-H."/>
            <person name="Turgeon B."/>
            <person name="Goodwin S."/>
            <person name="Spatafora J."/>
            <person name="Crous P."/>
            <person name="Grigoriev I."/>
        </authorList>
    </citation>
    <scope>NUCLEOTIDE SEQUENCE</scope>
    <source>
        <strain evidence="4">CBS 207.26</strain>
    </source>
</reference>
<keyword evidence="2" id="KW-0560">Oxidoreductase</keyword>
<evidence type="ECO:0000313" key="5">
    <source>
        <dbReference type="Proteomes" id="UP000800200"/>
    </source>
</evidence>
<keyword evidence="5" id="KW-1185">Reference proteome</keyword>
<dbReference type="GO" id="GO:0016491">
    <property type="term" value="F:oxidoreductase activity"/>
    <property type="evidence" value="ECO:0007669"/>
    <property type="project" value="UniProtKB-KW"/>
</dbReference>